<evidence type="ECO:0000256" key="5">
    <source>
        <dbReference type="SAM" id="MobiDB-lite"/>
    </source>
</evidence>
<dbReference type="GO" id="GO:0006355">
    <property type="term" value="P:regulation of DNA-templated transcription"/>
    <property type="evidence" value="ECO:0007669"/>
    <property type="project" value="InterPro"/>
</dbReference>
<feature type="region of interest" description="Disordered" evidence="5">
    <location>
        <begin position="203"/>
        <end position="231"/>
    </location>
</feature>
<evidence type="ECO:0000313" key="7">
    <source>
        <dbReference type="EMBL" id="OBZ89427.1"/>
    </source>
</evidence>
<keyword evidence="1" id="KW-0479">Metal-binding</keyword>
<dbReference type="InterPro" id="IPR000679">
    <property type="entry name" value="Znf_GATA"/>
</dbReference>
<dbReference type="PROSITE" id="PS00344">
    <property type="entry name" value="GATA_ZN_FINGER_1"/>
    <property type="match status" value="1"/>
</dbReference>
<evidence type="ECO:0000256" key="1">
    <source>
        <dbReference type="ARBA" id="ARBA00022723"/>
    </source>
</evidence>
<organism evidence="7 8">
    <name type="scientific">Choanephora cucurbitarum</name>
    <dbReference type="NCBI Taxonomy" id="101091"/>
    <lineage>
        <taxon>Eukaryota</taxon>
        <taxon>Fungi</taxon>
        <taxon>Fungi incertae sedis</taxon>
        <taxon>Mucoromycota</taxon>
        <taxon>Mucoromycotina</taxon>
        <taxon>Mucoromycetes</taxon>
        <taxon>Mucorales</taxon>
        <taxon>Mucorineae</taxon>
        <taxon>Choanephoraceae</taxon>
        <taxon>Choanephoroideae</taxon>
        <taxon>Choanephora</taxon>
    </lineage>
</organism>
<evidence type="ECO:0000259" key="6">
    <source>
        <dbReference type="PROSITE" id="PS50114"/>
    </source>
</evidence>
<accession>A0A1C7NJX9</accession>
<dbReference type="PANTHER" id="PTHR45658:SF122">
    <property type="entry name" value="GATA ZINC FINGER DOMAIN-CONTAINING PROTEIN 6"/>
    <property type="match status" value="1"/>
</dbReference>
<evidence type="ECO:0000256" key="4">
    <source>
        <dbReference type="PROSITE-ProRule" id="PRU00094"/>
    </source>
</evidence>
<name>A0A1C7NJX9_9FUNG</name>
<reference evidence="7 8" key="1">
    <citation type="submission" date="2016-03" db="EMBL/GenBank/DDBJ databases">
        <title>Choanephora cucurbitarum.</title>
        <authorList>
            <person name="Min B."/>
            <person name="Park H."/>
            <person name="Park J.-H."/>
            <person name="Shin H.-D."/>
            <person name="Choi I.-G."/>
        </authorList>
    </citation>
    <scope>NUCLEOTIDE SEQUENCE [LARGE SCALE GENOMIC DNA]</scope>
    <source>
        <strain evidence="7 8">KUS-F28377</strain>
    </source>
</reference>
<dbReference type="InterPro" id="IPR051140">
    <property type="entry name" value="GATA_TF"/>
</dbReference>
<dbReference type="EMBL" id="LUGH01000096">
    <property type="protein sequence ID" value="OBZ89427.1"/>
    <property type="molecule type" value="Genomic_DNA"/>
</dbReference>
<dbReference type="SUPFAM" id="SSF57716">
    <property type="entry name" value="Glucocorticoid receptor-like (DNA-binding domain)"/>
    <property type="match status" value="1"/>
</dbReference>
<keyword evidence="2 4" id="KW-0863">Zinc-finger</keyword>
<evidence type="ECO:0000313" key="8">
    <source>
        <dbReference type="Proteomes" id="UP000093000"/>
    </source>
</evidence>
<dbReference type="Pfam" id="PF00320">
    <property type="entry name" value="GATA"/>
    <property type="match status" value="1"/>
</dbReference>
<dbReference type="OrthoDB" id="2162994at2759"/>
<dbReference type="AlphaFoldDB" id="A0A1C7NJX9"/>
<dbReference type="Proteomes" id="UP000093000">
    <property type="component" value="Unassembled WGS sequence"/>
</dbReference>
<evidence type="ECO:0000256" key="3">
    <source>
        <dbReference type="ARBA" id="ARBA00022833"/>
    </source>
</evidence>
<dbReference type="GO" id="GO:0008270">
    <property type="term" value="F:zinc ion binding"/>
    <property type="evidence" value="ECO:0007669"/>
    <property type="project" value="UniProtKB-KW"/>
</dbReference>
<dbReference type="PROSITE" id="PS50114">
    <property type="entry name" value="GATA_ZN_FINGER_2"/>
    <property type="match status" value="1"/>
</dbReference>
<evidence type="ECO:0000256" key="2">
    <source>
        <dbReference type="ARBA" id="ARBA00022771"/>
    </source>
</evidence>
<dbReference type="STRING" id="101091.A0A1C7NJX9"/>
<dbReference type="InterPro" id="IPR013088">
    <property type="entry name" value="Znf_NHR/GATA"/>
</dbReference>
<feature type="compositionally biased region" description="Basic and acidic residues" evidence="5">
    <location>
        <begin position="203"/>
        <end position="221"/>
    </location>
</feature>
<sequence>MDPKMSFNKKCIENQKKPSLPPISSIDAFYMGESWNSVNSPTSPSIESLNHITMRMQENSIKSTMNDNRYHSRGSLDTLYAHHYHNQVSHSPLTERHVHQDTSFVDNTASRNYNGTLQLHQTEPKPVGISSSSKNLLSLEEDISKVILHCNRLSSSIETQRRQLTQENGNLTRPWLDDMIGKANEVLNALLRLRKIQLATEQRYHHQTDTERKETKPHDMSAKTPSTSGILSFSSGKYRRRGVYKRPVFQGRCHSCNISETPEWRRGPDGARTLCNACGLHYAKLSRKKNLQNNIKTTNSED</sequence>
<proteinExistence type="predicted"/>
<dbReference type="PANTHER" id="PTHR45658">
    <property type="entry name" value="GATA TRANSCRIPTION FACTOR"/>
    <property type="match status" value="1"/>
</dbReference>
<dbReference type="SMART" id="SM00401">
    <property type="entry name" value="ZnF_GATA"/>
    <property type="match status" value="1"/>
</dbReference>
<dbReference type="Gene3D" id="3.30.50.10">
    <property type="entry name" value="Erythroid Transcription Factor GATA-1, subunit A"/>
    <property type="match status" value="1"/>
</dbReference>
<dbReference type="InParanoid" id="A0A1C7NJX9"/>
<keyword evidence="8" id="KW-1185">Reference proteome</keyword>
<feature type="domain" description="GATA-type" evidence="6">
    <location>
        <begin position="252"/>
        <end position="301"/>
    </location>
</feature>
<comment type="caution">
    <text evidence="7">The sequence shown here is derived from an EMBL/GenBank/DDBJ whole genome shotgun (WGS) entry which is preliminary data.</text>
</comment>
<keyword evidence="3" id="KW-0862">Zinc</keyword>
<protein>
    <submittedName>
        <fullName evidence="7">GATA zinc finger domain-containing protein 10</fullName>
    </submittedName>
</protein>
<dbReference type="CDD" id="cd00202">
    <property type="entry name" value="ZnF_GATA"/>
    <property type="match status" value="1"/>
</dbReference>
<gene>
    <name evidence="7" type="primary">gtaJ_0</name>
    <name evidence="7" type="ORF">A0J61_02518</name>
</gene>
<dbReference type="GO" id="GO:0043565">
    <property type="term" value="F:sequence-specific DNA binding"/>
    <property type="evidence" value="ECO:0007669"/>
    <property type="project" value="InterPro"/>
</dbReference>